<sequence length="254" mass="28225">MVTVFARGRPVPRVRLRVRPEGTVGGMTMTRVVVAEDDLAIRELLVHQLEREGFRCEQAHDGPAALRAARAGADVLVLDVGLPVVDGFEIVRTLRREGRALPILVLTARTDEVDRVVGLEIGADDYVTKPFSPRELVARVKALGRRIGAVPKQAFALLTFDRLEIDEAAREARVDGAGIGLKPREFALLLELATHAGVAMSRATLLERVWGFDFEGDERTVDVHVRRLRAKLEEDARLPRLLRTVHGFGYKFAR</sequence>
<organism evidence="10 11">
    <name type="scientific">Vulcanimicrobium alpinum</name>
    <dbReference type="NCBI Taxonomy" id="3016050"/>
    <lineage>
        <taxon>Bacteria</taxon>
        <taxon>Bacillati</taxon>
        <taxon>Vulcanimicrobiota</taxon>
        <taxon>Vulcanimicrobiia</taxon>
        <taxon>Vulcanimicrobiales</taxon>
        <taxon>Vulcanimicrobiaceae</taxon>
        <taxon>Vulcanimicrobium</taxon>
    </lineage>
</organism>
<dbReference type="EMBL" id="AP025523">
    <property type="protein sequence ID" value="BDE06379.1"/>
    <property type="molecule type" value="Genomic_DNA"/>
</dbReference>
<feature type="domain" description="OmpR/PhoB-type" evidence="9">
    <location>
        <begin position="155"/>
        <end position="254"/>
    </location>
</feature>
<dbReference type="Proteomes" id="UP001317532">
    <property type="component" value="Chromosome"/>
</dbReference>
<dbReference type="InterPro" id="IPR011006">
    <property type="entry name" value="CheY-like_superfamily"/>
</dbReference>
<protein>
    <submittedName>
        <fullName evidence="10">DNA-binding response regulator</fullName>
    </submittedName>
</protein>
<dbReference type="GO" id="GO:0000156">
    <property type="term" value="F:phosphorelay response regulator activity"/>
    <property type="evidence" value="ECO:0007669"/>
    <property type="project" value="TreeGrafter"/>
</dbReference>
<dbReference type="SUPFAM" id="SSF52172">
    <property type="entry name" value="CheY-like"/>
    <property type="match status" value="1"/>
</dbReference>
<keyword evidence="2" id="KW-0902">Two-component regulatory system</keyword>
<dbReference type="GO" id="GO:0006355">
    <property type="term" value="P:regulation of DNA-templated transcription"/>
    <property type="evidence" value="ECO:0007669"/>
    <property type="project" value="InterPro"/>
</dbReference>
<dbReference type="KEGG" id="vab:WPS_16550"/>
<evidence type="ECO:0000256" key="6">
    <source>
        <dbReference type="PROSITE-ProRule" id="PRU00169"/>
    </source>
</evidence>
<dbReference type="SUPFAM" id="SSF46894">
    <property type="entry name" value="C-terminal effector domain of the bipartite response regulators"/>
    <property type="match status" value="1"/>
</dbReference>
<dbReference type="InterPro" id="IPR036388">
    <property type="entry name" value="WH-like_DNA-bd_sf"/>
</dbReference>
<gene>
    <name evidence="10" type="ORF">WPS_16550</name>
</gene>
<dbReference type="FunFam" id="1.10.10.10:FF:000018">
    <property type="entry name" value="DNA-binding response regulator ResD"/>
    <property type="match status" value="1"/>
</dbReference>
<evidence type="ECO:0000256" key="7">
    <source>
        <dbReference type="PROSITE-ProRule" id="PRU01091"/>
    </source>
</evidence>
<dbReference type="SMART" id="SM00862">
    <property type="entry name" value="Trans_reg_C"/>
    <property type="match status" value="1"/>
</dbReference>
<dbReference type="GO" id="GO:0032993">
    <property type="term" value="C:protein-DNA complex"/>
    <property type="evidence" value="ECO:0007669"/>
    <property type="project" value="TreeGrafter"/>
</dbReference>
<accession>A0AAN1XVY1</accession>
<dbReference type="Gene3D" id="6.10.250.690">
    <property type="match status" value="1"/>
</dbReference>
<dbReference type="SMART" id="SM00448">
    <property type="entry name" value="REC"/>
    <property type="match status" value="1"/>
</dbReference>
<evidence type="ECO:0000259" key="9">
    <source>
        <dbReference type="PROSITE" id="PS51755"/>
    </source>
</evidence>
<name>A0AAN1XVY1_UNVUL</name>
<reference evidence="10 11" key="1">
    <citation type="journal article" date="2022" name="ISME Commun">
        <title>Vulcanimicrobium alpinus gen. nov. sp. nov., the first cultivated representative of the candidate phylum 'Eremiobacterota', is a metabolically versatile aerobic anoxygenic phototroph.</title>
        <authorList>
            <person name="Yabe S."/>
            <person name="Muto K."/>
            <person name="Abe K."/>
            <person name="Yokota A."/>
            <person name="Staudigel H."/>
            <person name="Tebo B.M."/>
        </authorList>
    </citation>
    <scope>NUCLEOTIDE SEQUENCE [LARGE SCALE GENOMIC DNA]</scope>
    <source>
        <strain evidence="10 11">WC8-2</strain>
    </source>
</reference>
<dbReference type="InterPro" id="IPR039420">
    <property type="entry name" value="WalR-like"/>
</dbReference>
<dbReference type="GO" id="GO:0005829">
    <property type="term" value="C:cytosol"/>
    <property type="evidence" value="ECO:0007669"/>
    <property type="project" value="TreeGrafter"/>
</dbReference>
<evidence type="ECO:0000313" key="10">
    <source>
        <dbReference type="EMBL" id="BDE06379.1"/>
    </source>
</evidence>
<keyword evidence="4 7" id="KW-0238">DNA-binding</keyword>
<feature type="DNA-binding region" description="OmpR/PhoB-type" evidence="7">
    <location>
        <begin position="155"/>
        <end position="254"/>
    </location>
</feature>
<dbReference type="PANTHER" id="PTHR48111:SF4">
    <property type="entry name" value="DNA-BINDING DUAL TRANSCRIPTIONAL REGULATOR OMPR"/>
    <property type="match status" value="1"/>
</dbReference>
<keyword evidence="3" id="KW-0805">Transcription regulation</keyword>
<dbReference type="Pfam" id="PF00486">
    <property type="entry name" value="Trans_reg_C"/>
    <property type="match status" value="1"/>
</dbReference>
<feature type="domain" description="Response regulatory" evidence="8">
    <location>
        <begin position="31"/>
        <end position="144"/>
    </location>
</feature>
<dbReference type="Pfam" id="PF00072">
    <property type="entry name" value="Response_reg"/>
    <property type="match status" value="1"/>
</dbReference>
<evidence type="ECO:0000313" key="11">
    <source>
        <dbReference type="Proteomes" id="UP001317532"/>
    </source>
</evidence>
<dbReference type="PROSITE" id="PS50110">
    <property type="entry name" value="RESPONSE_REGULATORY"/>
    <property type="match status" value="1"/>
</dbReference>
<feature type="modified residue" description="4-aspartylphosphate" evidence="6">
    <location>
        <position position="79"/>
    </location>
</feature>
<dbReference type="Gene3D" id="1.10.10.10">
    <property type="entry name" value="Winged helix-like DNA-binding domain superfamily/Winged helix DNA-binding domain"/>
    <property type="match status" value="1"/>
</dbReference>
<keyword evidence="11" id="KW-1185">Reference proteome</keyword>
<dbReference type="PROSITE" id="PS51755">
    <property type="entry name" value="OMPR_PHOB"/>
    <property type="match status" value="1"/>
</dbReference>
<keyword evidence="5" id="KW-0804">Transcription</keyword>
<evidence type="ECO:0000256" key="3">
    <source>
        <dbReference type="ARBA" id="ARBA00023015"/>
    </source>
</evidence>
<dbReference type="AlphaFoldDB" id="A0AAN1XVY1"/>
<evidence type="ECO:0000256" key="5">
    <source>
        <dbReference type="ARBA" id="ARBA00023163"/>
    </source>
</evidence>
<evidence type="ECO:0000256" key="2">
    <source>
        <dbReference type="ARBA" id="ARBA00023012"/>
    </source>
</evidence>
<dbReference type="RefSeq" id="WP_317997343.1">
    <property type="nucleotide sequence ID" value="NZ_AP025523.1"/>
</dbReference>
<evidence type="ECO:0000256" key="1">
    <source>
        <dbReference type="ARBA" id="ARBA00022553"/>
    </source>
</evidence>
<proteinExistence type="predicted"/>
<dbReference type="Gene3D" id="3.40.50.2300">
    <property type="match status" value="1"/>
</dbReference>
<evidence type="ECO:0000259" key="8">
    <source>
        <dbReference type="PROSITE" id="PS50110"/>
    </source>
</evidence>
<dbReference type="InterPro" id="IPR016032">
    <property type="entry name" value="Sig_transdc_resp-reg_C-effctor"/>
</dbReference>
<dbReference type="GO" id="GO:0000976">
    <property type="term" value="F:transcription cis-regulatory region binding"/>
    <property type="evidence" value="ECO:0007669"/>
    <property type="project" value="TreeGrafter"/>
</dbReference>
<evidence type="ECO:0000256" key="4">
    <source>
        <dbReference type="ARBA" id="ARBA00023125"/>
    </source>
</evidence>
<dbReference type="InterPro" id="IPR001789">
    <property type="entry name" value="Sig_transdc_resp-reg_receiver"/>
</dbReference>
<dbReference type="InterPro" id="IPR001867">
    <property type="entry name" value="OmpR/PhoB-type_DNA-bd"/>
</dbReference>
<dbReference type="PANTHER" id="PTHR48111">
    <property type="entry name" value="REGULATOR OF RPOS"/>
    <property type="match status" value="1"/>
</dbReference>
<dbReference type="CDD" id="cd00383">
    <property type="entry name" value="trans_reg_C"/>
    <property type="match status" value="1"/>
</dbReference>
<keyword evidence="1 6" id="KW-0597">Phosphoprotein</keyword>